<keyword evidence="1" id="KW-1133">Transmembrane helix</keyword>
<keyword evidence="3" id="KW-1185">Reference proteome</keyword>
<proteinExistence type="predicted"/>
<keyword evidence="1" id="KW-0812">Transmembrane</keyword>
<sequence>MSADNKSGGSMLDELDQYFHALAVLILGVMIIVALFLGVKNGWYSWVDAGRVQLHEASQQLDKQLSDAKDAGVVRIESEAGSVIDPYETTATVTLREGERVITFEAFGLYQTEFPGESITRSGQSSAFVARCIAQHLVIDLQEKTPAVTVTKNCGHYDNRDTVPPATMLSIAKVAVGVVLNKSMEAVR</sequence>
<dbReference type="EMBL" id="LAPT01000076">
    <property type="protein sequence ID" value="PXF30452.1"/>
    <property type="molecule type" value="Genomic_DNA"/>
</dbReference>
<reference evidence="2 3" key="1">
    <citation type="submission" date="2015-03" db="EMBL/GenBank/DDBJ databases">
        <authorList>
            <person name="Krishnan R."/>
            <person name="Midha S."/>
            <person name="Patil P.B."/>
            <person name="Rameshkumar N."/>
        </authorList>
    </citation>
    <scope>NUCLEOTIDE SEQUENCE [LARGE SCALE GENOMIC DNA]</scope>
    <source>
        <strain evidence="2 3">L1E11</strain>
    </source>
</reference>
<protein>
    <submittedName>
        <fullName evidence="2">Uncharacterized protein</fullName>
    </submittedName>
</protein>
<accession>A0ABX5LW65</accession>
<comment type="caution">
    <text evidence="2">The sequence shown here is derived from an EMBL/GenBank/DDBJ whole genome shotgun (WGS) entry which is preliminary data.</text>
</comment>
<organism evidence="2 3">
    <name type="scientific">Pokkaliibacter plantistimulans</name>
    <dbReference type="NCBI Taxonomy" id="1635171"/>
    <lineage>
        <taxon>Bacteria</taxon>
        <taxon>Pseudomonadati</taxon>
        <taxon>Pseudomonadota</taxon>
        <taxon>Gammaproteobacteria</taxon>
        <taxon>Oceanospirillales</taxon>
        <taxon>Balneatrichaceae</taxon>
        <taxon>Pokkaliibacter</taxon>
    </lineage>
</organism>
<feature type="transmembrane region" description="Helical" evidence="1">
    <location>
        <begin position="18"/>
        <end position="39"/>
    </location>
</feature>
<dbReference type="Proteomes" id="UP000248090">
    <property type="component" value="Unassembled WGS sequence"/>
</dbReference>
<keyword evidence="1" id="KW-0472">Membrane</keyword>
<dbReference type="RefSeq" id="WP_110188129.1">
    <property type="nucleotide sequence ID" value="NZ_LAPT01000076.1"/>
</dbReference>
<gene>
    <name evidence="2" type="ORF">WH50_15420</name>
</gene>
<name>A0ABX5LW65_9GAMM</name>
<evidence type="ECO:0000313" key="3">
    <source>
        <dbReference type="Proteomes" id="UP000248090"/>
    </source>
</evidence>
<evidence type="ECO:0000313" key="2">
    <source>
        <dbReference type="EMBL" id="PXF30452.1"/>
    </source>
</evidence>
<evidence type="ECO:0000256" key="1">
    <source>
        <dbReference type="SAM" id="Phobius"/>
    </source>
</evidence>